<dbReference type="InterPro" id="IPR001460">
    <property type="entry name" value="PCN-bd_Tpept"/>
</dbReference>
<feature type="region of interest" description="Disordered" evidence="4">
    <location>
        <begin position="1"/>
        <end position="28"/>
    </location>
</feature>
<dbReference type="EMBL" id="PDCN02000020">
    <property type="protein sequence ID" value="PIB74090.1"/>
    <property type="molecule type" value="Genomic_DNA"/>
</dbReference>
<evidence type="ECO:0000313" key="9">
    <source>
        <dbReference type="Proteomes" id="UP000230551"/>
    </source>
</evidence>
<dbReference type="OrthoDB" id="9789078at2"/>
<feature type="compositionally biased region" description="Basic and acidic residues" evidence="4">
    <location>
        <begin position="19"/>
        <end position="28"/>
    </location>
</feature>
<dbReference type="SUPFAM" id="SSF56519">
    <property type="entry name" value="Penicillin binding protein dimerisation domain"/>
    <property type="match status" value="1"/>
</dbReference>
<accession>A0A2G5P7M3</accession>
<feature type="domain" description="Penicillin-binding protein transpeptidase" evidence="6">
    <location>
        <begin position="294"/>
        <end position="610"/>
    </location>
</feature>
<feature type="domain" description="Penicillin-binding protein dimerisation" evidence="7">
    <location>
        <begin position="87"/>
        <end position="250"/>
    </location>
</feature>
<dbReference type="PANTHER" id="PTHR30627:SF1">
    <property type="entry name" value="PEPTIDOGLYCAN D,D-TRANSPEPTIDASE FTSI"/>
    <property type="match status" value="1"/>
</dbReference>
<evidence type="ECO:0000256" key="5">
    <source>
        <dbReference type="SAM" id="Phobius"/>
    </source>
</evidence>
<dbReference type="SUPFAM" id="SSF56601">
    <property type="entry name" value="beta-lactamase/transpeptidase-like"/>
    <property type="match status" value="1"/>
</dbReference>
<dbReference type="AlphaFoldDB" id="A0A2G5P7M3"/>
<keyword evidence="5" id="KW-1133">Transmembrane helix</keyword>
<dbReference type="GO" id="GO:0071555">
    <property type="term" value="P:cell wall organization"/>
    <property type="evidence" value="ECO:0007669"/>
    <property type="project" value="TreeGrafter"/>
</dbReference>
<reference evidence="8 9" key="1">
    <citation type="journal article" date="2017" name="Infect. Genet. Evol.">
        <title>The new phylogeny of the genus Mycobacterium: The old and the news.</title>
        <authorList>
            <person name="Tortoli E."/>
            <person name="Fedrizzi T."/>
            <person name="Meehan C.J."/>
            <person name="Trovato A."/>
            <person name="Grottola A."/>
            <person name="Giacobazzi E."/>
            <person name="Serpini G.F."/>
            <person name="Tagliazucchi S."/>
            <person name="Fabio A."/>
            <person name="Bettua C."/>
            <person name="Bertorelli R."/>
            <person name="Frascaro F."/>
            <person name="De Sanctis V."/>
            <person name="Pecorari M."/>
            <person name="Jousson O."/>
            <person name="Segata N."/>
            <person name="Cirillo D.M."/>
        </authorList>
    </citation>
    <scope>NUCLEOTIDE SEQUENCE [LARGE SCALE GENOMIC DNA]</scope>
    <source>
        <strain evidence="8 9">CIP1034565</strain>
    </source>
</reference>
<dbReference type="Gene3D" id="3.30.450.330">
    <property type="match status" value="1"/>
</dbReference>
<feature type="transmembrane region" description="Helical" evidence="5">
    <location>
        <begin position="45"/>
        <end position="64"/>
    </location>
</feature>
<organism evidence="8 9">
    <name type="scientific">Mycolicibacterium brumae</name>
    <dbReference type="NCBI Taxonomy" id="85968"/>
    <lineage>
        <taxon>Bacteria</taxon>
        <taxon>Bacillati</taxon>
        <taxon>Actinomycetota</taxon>
        <taxon>Actinomycetes</taxon>
        <taxon>Mycobacteriales</taxon>
        <taxon>Mycobacteriaceae</taxon>
        <taxon>Mycolicibacterium</taxon>
    </lineage>
</organism>
<dbReference type="Gene3D" id="3.40.710.10">
    <property type="entry name" value="DD-peptidase/beta-lactamase superfamily"/>
    <property type="match status" value="1"/>
</dbReference>
<dbReference type="InterPro" id="IPR036138">
    <property type="entry name" value="PBP_dimer_sf"/>
</dbReference>
<protein>
    <submittedName>
        <fullName evidence="8">Penicillin-binding protein 2</fullName>
    </submittedName>
</protein>
<evidence type="ECO:0000256" key="4">
    <source>
        <dbReference type="SAM" id="MobiDB-lite"/>
    </source>
</evidence>
<dbReference type="Pfam" id="PF03717">
    <property type="entry name" value="PBP_dimer"/>
    <property type="match status" value="1"/>
</dbReference>
<evidence type="ECO:0000256" key="2">
    <source>
        <dbReference type="ARBA" id="ARBA00007171"/>
    </source>
</evidence>
<dbReference type="GO" id="GO:0008658">
    <property type="term" value="F:penicillin binding"/>
    <property type="evidence" value="ECO:0007669"/>
    <property type="project" value="InterPro"/>
</dbReference>
<evidence type="ECO:0000256" key="1">
    <source>
        <dbReference type="ARBA" id="ARBA00004370"/>
    </source>
</evidence>
<sequence length="634" mass="67800">MSAARNRPVRQRATVAEGRPADARRTREATELANRSASFAFRSRIGAIVMGVVLVVAAGQLFYLQVPGAAALRAQAASQLKVVDVEQAVRGAIVDRNDAKLAFTVEARALTFQPQRIREQLTEARQKSEKAPEPDARLREIAKGVAARMDDKPDYKSLLKKLRSDETFVYLARAVDPALAGVITEEFPEVGAERQDLRQYPGGSLAANIVGGIDWDGHGLLGLEDSLDSVLAGADGSITYDRGSDGVVIPGSYRNKHNAVNGSTVQLTLDNDIQFYVQQQVQQARDLSGARNVSAVVLDSHTGEVLAMANDNTFDPSQDIGRQSERQMGNLAVSSPFEPGSVNKVITMATALELGLTTPDEVFQVPGVIQMGGVSIKDAWGHGTEAYTTTGILGKSSNVGTLMLAQRVGPEKFADMVTKFGLGQRTGVGLPGESAGLVPPMDQWSGSTFSNLPIGQGLSMTLLQMTGMYQTLANDGVRVPPRIVKATIAPDGTRTEEERPEGVRVVSRDTARSVRQMLRAVVQSDPMGYQQGTGPAAGVEGYQMAGKTGTAQQINPACACYFDNVYWITFAGLATADDPRYVIGIMMDAPSRNADGTPGYSAAPLFHNISAWLMQRDNVPPSADLGPPLVLRAL</sequence>
<comment type="caution">
    <text evidence="8">The sequence shown here is derived from an EMBL/GenBank/DDBJ whole genome shotgun (WGS) entry which is preliminary data.</text>
</comment>
<evidence type="ECO:0000256" key="3">
    <source>
        <dbReference type="ARBA" id="ARBA00023136"/>
    </source>
</evidence>
<proteinExistence type="inferred from homology"/>
<name>A0A2G5P7M3_9MYCO</name>
<gene>
    <name evidence="8" type="ORF">CQY22_014280</name>
</gene>
<dbReference type="InterPro" id="IPR012338">
    <property type="entry name" value="Beta-lactam/transpept-like"/>
</dbReference>
<keyword evidence="5" id="KW-0812">Transmembrane</keyword>
<evidence type="ECO:0000259" key="6">
    <source>
        <dbReference type="Pfam" id="PF00905"/>
    </source>
</evidence>
<dbReference type="Gene3D" id="3.90.1310.10">
    <property type="entry name" value="Penicillin-binding protein 2a (Domain 2)"/>
    <property type="match status" value="1"/>
</dbReference>
<comment type="subcellular location">
    <subcellularLocation>
        <location evidence="1">Membrane</location>
    </subcellularLocation>
</comment>
<dbReference type="GO" id="GO:0005886">
    <property type="term" value="C:plasma membrane"/>
    <property type="evidence" value="ECO:0007669"/>
    <property type="project" value="TreeGrafter"/>
</dbReference>
<dbReference type="InterPro" id="IPR050515">
    <property type="entry name" value="Beta-lactam/transpept"/>
</dbReference>
<dbReference type="STRING" id="85968.GCA_900073015_02966"/>
<comment type="similarity">
    <text evidence="2">Belongs to the transpeptidase family.</text>
</comment>
<dbReference type="Pfam" id="PF00905">
    <property type="entry name" value="Transpeptidase"/>
    <property type="match status" value="1"/>
</dbReference>
<keyword evidence="9" id="KW-1185">Reference proteome</keyword>
<dbReference type="RefSeq" id="WP_090590966.1">
    <property type="nucleotide sequence ID" value="NZ_CP104302.1"/>
</dbReference>
<dbReference type="PANTHER" id="PTHR30627">
    <property type="entry name" value="PEPTIDOGLYCAN D,D-TRANSPEPTIDASE"/>
    <property type="match status" value="1"/>
</dbReference>
<dbReference type="Proteomes" id="UP000230551">
    <property type="component" value="Unassembled WGS sequence"/>
</dbReference>
<evidence type="ECO:0000313" key="8">
    <source>
        <dbReference type="EMBL" id="PIB74090.1"/>
    </source>
</evidence>
<keyword evidence="3 5" id="KW-0472">Membrane</keyword>
<dbReference type="InterPro" id="IPR005311">
    <property type="entry name" value="PBP_dimer"/>
</dbReference>
<evidence type="ECO:0000259" key="7">
    <source>
        <dbReference type="Pfam" id="PF03717"/>
    </source>
</evidence>